<evidence type="ECO:0000313" key="4">
    <source>
        <dbReference type="EMBL" id="GEE01369.1"/>
    </source>
</evidence>
<name>A0A7I9V7Q1_9ACTN</name>
<comment type="caution">
    <text evidence="4">The sequence shown here is derived from an EMBL/GenBank/DDBJ whole genome shotgun (WGS) entry which is preliminary data.</text>
</comment>
<feature type="domain" description="Superoxide dismutase copper/zinc binding" evidence="3">
    <location>
        <begin position="87"/>
        <end position="197"/>
    </location>
</feature>
<accession>A0A7I9V7Q1</accession>
<dbReference type="Gene3D" id="2.60.40.200">
    <property type="entry name" value="Superoxide dismutase, copper/zinc binding domain"/>
    <property type="match status" value="1"/>
</dbReference>
<proteinExistence type="inferred from homology"/>
<dbReference type="Pfam" id="PF00080">
    <property type="entry name" value="Sod_Cu"/>
    <property type="match status" value="1"/>
</dbReference>
<evidence type="ECO:0000256" key="1">
    <source>
        <dbReference type="ARBA" id="ARBA00010457"/>
    </source>
</evidence>
<evidence type="ECO:0000256" key="2">
    <source>
        <dbReference type="SAM" id="SignalP"/>
    </source>
</evidence>
<sequence length="202" mass="20052">MSARNLTGISTTRVLAVVAAAGAAAAVLAGCSPDEHPSDQPNNLTTRPAVITGDQVQPGDEVNAGVKRSDSDAATVTLADLKGGSVGSATFSAEGDAVTVTFKLSGLEPGAHGIHIHEVGKCDASTNFSTAGGHLQVGGHTGKPESGDLGSVTVLKNGTATGSVTTDAFTVNDIRGKALIVHKVGDNDGTQREACGLIAGNV</sequence>
<dbReference type="GO" id="GO:0006801">
    <property type="term" value="P:superoxide metabolic process"/>
    <property type="evidence" value="ECO:0007669"/>
    <property type="project" value="InterPro"/>
</dbReference>
<evidence type="ECO:0000313" key="5">
    <source>
        <dbReference type="Proteomes" id="UP000444960"/>
    </source>
</evidence>
<dbReference type="GO" id="GO:0005507">
    <property type="term" value="F:copper ion binding"/>
    <property type="evidence" value="ECO:0007669"/>
    <property type="project" value="InterPro"/>
</dbReference>
<dbReference type="SUPFAM" id="SSF49329">
    <property type="entry name" value="Cu,Zn superoxide dismutase-like"/>
    <property type="match status" value="1"/>
</dbReference>
<keyword evidence="5" id="KW-1185">Reference proteome</keyword>
<keyword evidence="2" id="KW-0732">Signal</keyword>
<dbReference type="OrthoDB" id="9792957at2"/>
<dbReference type="AlphaFoldDB" id="A0A7I9V7Q1"/>
<gene>
    <name evidence="4" type="primary">sodC</name>
    <name evidence="4" type="ORF">nbrc107696_18150</name>
</gene>
<dbReference type="EMBL" id="BJOV01000003">
    <property type="protein sequence ID" value="GEE01369.1"/>
    <property type="molecule type" value="Genomic_DNA"/>
</dbReference>
<dbReference type="Proteomes" id="UP000444960">
    <property type="component" value="Unassembled WGS sequence"/>
</dbReference>
<evidence type="ECO:0000259" key="3">
    <source>
        <dbReference type="Pfam" id="PF00080"/>
    </source>
</evidence>
<reference evidence="5" key="1">
    <citation type="submission" date="2019-06" db="EMBL/GenBank/DDBJ databases">
        <title>Gordonia isolated from sludge of a wastewater treatment plant.</title>
        <authorList>
            <person name="Tamura T."/>
            <person name="Aoyama K."/>
            <person name="Kang Y."/>
            <person name="Saito S."/>
            <person name="Akiyama N."/>
            <person name="Yazawa K."/>
            <person name="Gonoi T."/>
            <person name="Mikami Y."/>
        </authorList>
    </citation>
    <scope>NUCLEOTIDE SEQUENCE [LARGE SCALE GENOMIC DNA]</scope>
    <source>
        <strain evidence="5">NBRC 107696</strain>
    </source>
</reference>
<dbReference type="InterPro" id="IPR001424">
    <property type="entry name" value="SOD_Cu_Zn_dom"/>
</dbReference>
<feature type="chain" id="PRO_5038941123" evidence="2">
    <location>
        <begin position="30"/>
        <end position="202"/>
    </location>
</feature>
<protein>
    <submittedName>
        <fullName evidence="4">Superoxide dismutase [Cu-Zn]</fullName>
    </submittedName>
</protein>
<dbReference type="PROSITE" id="PS51257">
    <property type="entry name" value="PROKAR_LIPOPROTEIN"/>
    <property type="match status" value="1"/>
</dbReference>
<feature type="signal peptide" evidence="2">
    <location>
        <begin position="1"/>
        <end position="29"/>
    </location>
</feature>
<dbReference type="RefSeq" id="WP_161895173.1">
    <property type="nucleotide sequence ID" value="NZ_BJOV01000003.1"/>
</dbReference>
<comment type="similarity">
    <text evidence="1">Belongs to the Cu-Zn superoxide dismutase family.</text>
</comment>
<organism evidence="4 5">
    <name type="scientific">Gordonia spumicola</name>
    <dbReference type="NCBI Taxonomy" id="589161"/>
    <lineage>
        <taxon>Bacteria</taxon>
        <taxon>Bacillati</taxon>
        <taxon>Actinomycetota</taxon>
        <taxon>Actinomycetes</taxon>
        <taxon>Mycobacteriales</taxon>
        <taxon>Gordoniaceae</taxon>
        <taxon>Gordonia</taxon>
    </lineage>
</organism>
<dbReference type="InterPro" id="IPR036423">
    <property type="entry name" value="SOD-like_Cu/Zn_dom_sf"/>
</dbReference>
<dbReference type="InterPro" id="IPR024134">
    <property type="entry name" value="SOD_Cu/Zn_/chaperone"/>
</dbReference>
<dbReference type="PANTHER" id="PTHR10003">
    <property type="entry name" value="SUPEROXIDE DISMUTASE CU-ZN -RELATED"/>
    <property type="match status" value="1"/>
</dbReference>